<gene>
    <name evidence="2" type="ordered locus">AM1_3659</name>
</gene>
<dbReference type="eggNOG" id="COG3170">
    <property type="taxonomic scope" value="Bacteria"/>
</dbReference>
<feature type="compositionally biased region" description="Basic and acidic residues" evidence="1">
    <location>
        <begin position="392"/>
        <end position="404"/>
    </location>
</feature>
<feature type="compositionally biased region" description="Low complexity" evidence="1">
    <location>
        <begin position="304"/>
        <end position="318"/>
    </location>
</feature>
<reference evidence="2 3" key="1">
    <citation type="journal article" date="2008" name="Proc. Natl. Acad. Sci. U.S.A.">
        <title>Niche adaptation and genome expansion in the chlorophyll d-producing cyanobacterium Acaryochloris marina.</title>
        <authorList>
            <person name="Swingley W.D."/>
            <person name="Chen M."/>
            <person name="Cheung P.C."/>
            <person name="Conrad A.L."/>
            <person name="Dejesa L.C."/>
            <person name="Hao J."/>
            <person name="Honchak B.M."/>
            <person name="Karbach L.E."/>
            <person name="Kurdoglu A."/>
            <person name="Lahiri S."/>
            <person name="Mastrian S.D."/>
            <person name="Miyashita H."/>
            <person name="Page L."/>
            <person name="Ramakrishna P."/>
            <person name="Satoh S."/>
            <person name="Sattley W.M."/>
            <person name="Shimada Y."/>
            <person name="Taylor H.L."/>
            <person name="Tomo T."/>
            <person name="Tsuchiya T."/>
            <person name="Wang Z.T."/>
            <person name="Raymond J."/>
            <person name="Mimuro M."/>
            <person name="Blankenship R.E."/>
            <person name="Touchman J.W."/>
        </authorList>
    </citation>
    <scope>NUCLEOTIDE SEQUENCE [LARGE SCALE GENOMIC DNA]</scope>
    <source>
        <strain evidence="3">MBIC 11017</strain>
    </source>
</reference>
<evidence type="ECO:0000313" key="3">
    <source>
        <dbReference type="Proteomes" id="UP000000268"/>
    </source>
</evidence>
<accession>B0C3F0</accession>
<sequence length="521" mass="55680">MPSISRQYHPQSCSLEITAQTSPLSRWAKRPILKSVNFLLSFRGLSGQNHEPLEVRGNHEQLKLLSETVTHYVQNRLGQSLVTSPAHPISESAQQTEPQPNITSQLYLHPRSLVTHDLVLGPLATNAQHQTISLKASQLFDLVSALDDCTAELEVLPVSTPSQRPSIPVWASSAAVLILMLGVSTATLQLTQQQPESKRDWVTSSDKPSTNAPTLSADEAEGIAALPKDSTTRKPQLPPPVASQPSSSPVPETSPSTGVAPSNLDSSAQRPQPAPSVIARAPRSETLSPALPATPKAQKPPPTSVQNQQVPQQSPSPQEEILSEQKAPAPVASAPAQTSKSVPQAKTLPPSAPHAKTSRPPAVTSPAPAAEPAPASTADTINAESDLLETDNLSRNRRTPEDRTLNSFGRQAPGNTEAAFIPSTSVPAQNIRQYFKQRWQVPPGLTQPLPYQLTLKANGSLKQVTPLNNLAIQYFDKVPLPAVNQPFIAPLKPSQSLQLQLILNPDGTVQILEDVAGGKAP</sequence>
<dbReference type="InterPro" id="IPR025569">
    <property type="entry name" value="DUF4335"/>
</dbReference>
<evidence type="ECO:0000313" key="2">
    <source>
        <dbReference type="EMBL" id="ABW28649.1"/>
    </source>
</evidence>
<protein>
    <recommendedName>
        <fullName evidence="4">DUF4335 domain-containing protein</fullName>
    </recommendedName>
</protein>
<organism evidence="2 3">
    <name type="scientific">Acaryochloris marina (strain MBIC 11017)</name>
    <dbReference type="NCBI Taxonomy" id="329726"/>
    <lineage>
        <taxon>Bacteria</taxon>
        <taxon>Bacillati</taxon>
        <taxon>Cyanobacteriota</taxon>
        <taxon>Cyanophyceae</taxon>
        <taxon>Acaryochloridales</taxon>
        <taxon>Acaryochloridaceae</taxon>
        <taxon>Acaryochloris</taxon>
    </lineage>
</organism>
<proteinExistence type="predicted"/>
<dbReference type="HOGENOM" id="CLU_038555_0_0_3"/>
<dbReference type="Pfam" id="PF14233">
    <property type="entry name" value="DUF4335"/>
    <property type="match status" value="1"/>
</dbReference>
<keyword evidence="3" id="KW-1185">Reference proteome</keyword>
<evidence type="ECO:0000256" key="1">
    <source>
        <dbReference type="SAM" id="MobiDB-lite"/>
    </source>
</evidence>
<feature type="compositionally biased region" description="Low complexity" evidence="1">
    <location>
        <begin position="243"/>
        <end position="256"/>
    </location>
</feature>
<feature type="region of interest" description="Disordered" evidence="1">
    <location>
        <begin position="190"/>
        <end position="423"/>
    </location>
</feature>
<dbReference type="AlphaFoldDB" id="B0C3F0"/>
<feature type="compositionally biased region" description="Polar residues" evidence="1">
    <location>
        <begin position="257"/>
        <end position="270"/>
    </location>
</feature>
<dbReference type="STRING" id="329726.AM1_3659"/>
<dbReference type="Proteomes" id="UP000000268">
    <property type="component" value="Chromosome"/>
</dbReference>
<name>B0C3F0_ACAM1</name>
<dbReference type="OrthoDB" id="425813at2"/>
<feature type="compositionally biased region" description="Low complexity" evidence="1">
    <location>
        <begin position="358"/>
        <end position="378"/>
    </location>
</feature>
<feature type="compositionally biased region" description="Polar residues" evidence="1">
    <location>
        <begin position="335"/>
        <end position="344"/>
    </location>
</feature>
<feature type="compositionally biased region" description="Polar residues" evidence="1">
    <location>
        <begin position="202"/>
        <end position="214"/>
    </location>
</feature>
<evidence type="ECO:0008006" key="4">
    <source>
        <dbReference type="Google" id="ProtNLM"/>
    </source>
</evidence>
<dbReference type="KEGG" id="amr:AM1_3659"/>
<dbReference type="RefSeq" id="WP_012164038.1">
    <property type="nucleotide sequence ID" value="NC_009925.1"/>
</dbReference>
<dbReference type="EMBL" id="CP000828">
    <property type="protein sequence ID" value="ABW28649.1"/>
    <property type="molecule type" value="Genomic_DNA"/>
</dbReference>